<dbReference type="Pfam" id="PF00535">
    <property type="entry name" value="Glycos_transf_2"/>
    <property type="match status" value="1"/>
</dbReference>
<evidence type="ECO:0000313" key="3">
    <source>
        <dbReference type="Proteomes" id="UP000078459"/>
    </source>
</evidence>
<feature type="domain" description="Glycosyltransferase 2-like" evidence="1">
    <location>
        <begin position="8"/>
        <end position="113"/>
    </location>
</feature>
<dbReference type="SUPFAM" id="SSF53448">
    <property type="entry name" value="Nucleotide-diphospho-sugar transferases"/>
    <property type="match status" value="1"/>
</dbReference>
<dbReference type="RefSeq" id="WP_068823381.1">
    <property type="nucleotide sequence ID" value="NZ_LWHJ01000030.1"/>
</dbReference>
<sequence length="335" mass="38216">MKEETKITVIVPSYNQGDYIENCIKSVIQQDYHNWELIIQDGASTDSTIFICEKYAALDNRIIFSSEKDKGFADAVNKALNIASGTLGVIQSSDDFFAQNCVFKDANNIYNNNNKDLNIIAGASLVVNEDLELLATQERIEKYVPLENIYTLRDHFSQGATFFSLLRAKEINYLDSTVDMVADTDFWIRMACITPVKINTVYQTSKIWGAVTVQPEQRSGNLSKFYYGRALMGYVHTQSNRLGLSKAFKQNHANELIIAGIEHFKGLALDVQDFLSLYKELNKKDYILEPLPISLKMSIKKMFYTKKGEMPLNSKADYYTEHSNKASRLNMRWFS</sequence>
<dbReference type="GO" id="GO:0016758">
    <property type="term" value="F:hexosyltransferase activity"/>
    <property type="evidence" value="ECO:0007669"/>
    <property type="project" value="UniProtKB-ARBA"/>
</dbReference>
<keyword evidence="3" id="KW-1185">Reference proteome</keyword>
<dbReference type="OrthoDB" id="9802649at2"/>
<accession>A0A179DDL0</accession>
<gene>
    <name evidence="2" type="ORF">A5893_14450</name>
</gene>
<dbReference type="Proteomes" id="UP000078459">
    <property type="component" value="Unassembled WGS sequence"/>
</dbReference>
<proteinExistence type="predicted"/>
<dbReference type="InterPro" id="IPR029044">
    <property type="entry name" value="Nucleotide-diphossugar_trans"/>
</dbReference>
<dbReference type="EMBL" id="LWHJ01000030">
    <property type="protein sequence ID" value="OAQ38609.1"/>
    <property type="molecule type" value="Genomic_DNA"/>
</dbReference>
<dbReference type="Gene3D" id="3.90.550.10">
    <property type="entry name" value="Spore Coat Polysaccharide Biosynthesis Protein SpsA, Chain A"/>
    <property type="match status" value="1"/>
</dbReference>
<dbReference type="InterPro" id="IPR001173">
    <property type="entry name" value="Glyco_trans_2-like"/>
</dbReference>
<organism evidence="2 3">
    <name type="scientific">Pedobacter psychrophilus</name>
    <dbReference type="NCBI Taxonomy" id="1826909"/>
    <lineage>
        <taxon>Bacteria</taxon>
        <taxon>Pseudomonadati</taxon>
        <taxon>Bacteroidota</taxon>
        <taxon>Sphingobacteriia</taxon>
        <taxon>Sphingobacteriales</taxon>
        <taxon>Sphingobacteriaceae</taxon>
        <taxon>Pedobacter</taxon>
    </lineage>
</organism>
<dbReference type="PANTHER" id="PTHR22916">
    <property type="entry name" value="GLYCOSYLTRANSFERASE"/>
    <property type="match status" value="1"/>
</dbReference>
<protein>
    <recommendedName>
        <fullName evidence="1">Glycosyltransferase 2-like domain-containing protein</fullName>
    </recommendedName>
</protein>
<name>A0A179DDL0_9SPHI</name>
<reference evidence="2 3" key="1">
    <citation type="submission" date="2016-04" db="EMBL/GenBank/DDBJ databases">
        <authorList>
            <person name="Evans L.H."/>
            <person name="Alamgir A."/>
            <person name="Owens N."/>
            <person name="Weber N.D."/>
            <person name="Virtaneva K."/>
            <person name="Barbian K."/>
            <person name="Babar A."/>
            <person name="Rosenke K."/>
        </authorList>
    </citation>
    <scope>NUCLEOTIDE SEQUENCE [LARGE SCALE GENOMIC DNA]</scope>
    <source>
        <strain evidence="2 3">CCM 8644</strain>
    </source>
</reference>
<comment type="caution">
    <text evidence="2">The sequence shown here is derived from an EMBL/GenBank/DDBJ whole genome shotgun (WGS) entry which is preliminary data.</text>
</comment>
<evidence type="ECO:0000259" key="1">
    <source>
        <dbReference type="Pfam" id="PF00535"/>
    </source>
</evidence>
<dbReference type="AlphaFoldDB" id="A0A179DDL0"/>
<evidence type="ECO:0000313" key="2">
    <source>
        <dbReference type="EMBL" id="OAQ38609.1"/>
    </source>
</evidence>
<dbReference type="STRING" id="1826909.A5893_14450"/>
<reference evidence="2 3" key="2">
    <citation type="submission" date="2016-06" db="EMBL/GenBank/DDBJ databases">
        <title>Pedobacter psychrophilus sp. nov., isolated from Antarctic fragmentary rock.</title>
        <authorList>
            <person name="Svec P."/>
        </authorList>
    </citation>
    <scope>NUCLEOTIDE SEQUENCE [LARGE SCALE GENOMIC DNA]</scope>
    <source>
        <strain evidence="2 3">CCM 8644</strain>
    </source>
</reference>